<proteinExistence type="predicted"/>
<evidence type="ECO:0000313" key="3">
    <source>
        <dbReference type="Proteomes" id="UP000807769"/>
    </source>
</evidence>
<keyword evidence="1" id="KW-0472">Membrane</keyword>
<gene>
    <name evidence="2" type="ORF">BJ212DRAFT_694575</name>
</gene>
<dbReference type="EMBL" id="JABBWG010000004">
    <property type="protein sequence ID" value="KAG1823624.1"/>
    <property type="molecule type" value="Genomic_DNA"/>
</dbReference>
<name>A0A9P7EK44_9AGAM</name>
<dbReference type="PROSITE" id="PS51257">
    <property type="entry name" value="PROKAR_LIPOPROTEIN"/>
    <property type="match status" value="1"/>
</dbReference>
<dbReference type="Proteomes" id="UP000807769">
    <property type="component" value="Unassembled WGS sequence"/>
</dbReference>
<organism evidence="2 3">
    <name type="scientific">Suillus subaureus</name>
    <dbReference type="NCBI Taxonomy" id="48587"/>
    <lineage>
        <taxon>Eukaryota</taxon>
        <taxon>Fungi</taxon>
        <taxon>Dikarya</taxon>
        <taxon>Basidiomycota</taxon>
        <taxon>Agaricomycotina</taxon>
        <taxon>Agaricomycetes</taxon>
        <taxon>Agaricomycetidae</taxon>
        <taxon>Boletales</taxon>
        <taxon>Suillineae</taxon>
        <taxon>Suillaceae</taxon>
        <taxon>Suillus</taxon>
    </lineage>
</organism>
<dbReference type="GeneID" id="64637851"/>
<evidence type="ECO:0000256" key="1">
    <source>
        <dbReference type="SAM" id="Phobius"/>
    </source>
</evidence>
<sequence length="122" mass="13817">MFVRCISMWSKFGVCPFYRVVLVFFVFVGCVSIWSKFRLCPLSELYLVALIFIACIRCVYHQQLHYSGNLRVYSYATAYPVYCSILDNFGLDSITSVMNASNNCCPNKGVGVFGAYSPVPMQ</sequence>
<dbReference type="RefSeq" id="XP_041197684.1">
    <property type="nucleotide sequence ID" value="XM_041343835.1"/>
</dbReference>
<evidence type="ECO:0000313" key="2">
    <source>
        <dbReference type="EMBL" id="KAG1823624.1"/>
    </source>
</evidence>
<keyword evidence="1" id="KW-1133">Transmembrane helix</keyword>
<reference evidence="2" key="1">
    <citation type="journal article" date="2020" name="New Phytol.">
        <title>Comparative genomics reveals dynamic genome evolution in host specialist ectomycorrhizal fungi.</title>
        <authorList>
            <person name="Lofgren L.A."/>
            <person name="Nguyen N.H."/>
            <person name="Vilgalys R."/>
            <person name="Ruytinx J."/>
            <person name="Liao H.L."/>
            <person name="Branco S."/>
            <person name="Kuo A."/>
            <person name="LaButti K."/>
            <person name="Lipzen A."/>
            <person name="Andreopoulos W."/>
            <person name="Pangilinan J."/>
            <person name="Riley R."/>
            <person name="Hundley H."/>
            <person name="Na H."/>
            <person name="Barry K."/>
            <person name="Grigoriev I.V."/>
            <person name="Stajich J.E."/>
            <person name="Kennedy P.G."/>
        </authorList>
    </citation>
    <scope>NUCLEOTIDE SEQUENCE</scope>
    <source>
        <strain evidence="2">MN1</strain>
    </source>
</reference>
<dbReference type="AlphaFoldDB" id="A0A9P7EK44"/>
<keyword evidence="1" id="KW-0812">Transmembrane</keyword>
<feature type="transmembrane region" description="Helical" evidence="1">
    <location>
        <begin position="41"/>
        <end position="60"/>
    </location>
</feature>
<comment type="caution">
    <text evidence="2">The sequence shown here is derived from an EMBL/GenBank/DDBJ whole genome shotgun (WGS) entry which is preliminary data.</text>
</comment>
<protein>
    <submittedName>
        <fullName evidence="2">Uncharacterized protein</fullName>
    </submittedName>
</protein>
<feature type="transmembrane region" description="Helical" evidence="1">
    <location>
        <begin position="12"/>
        <end position="35"/>
    </location>
</feature>
<accession>A0A9P7EK44</accession>
<keyword evidence="3" id="KW-1185">Reference proteome</keyword>